<dbReference type="PANTHER" id="PTHR42988:SF2">
    <property type="entry name" value="CYCLIC NUCLEOTIDE PHOSPHODIESTERASE CBUA0032-RELATED"/>
    <property type="match status" value="1"/>
</dbReference>
<organism evidence="7 8">
    <name type="scientific">Claveliimonas monacensis</name>
    <dbReference type="NCBI Taxonomy" id="2779351"/>
    <lineage>
        <taxon>Bacteria</taxon>
        <taxon>Bacillati</taxon>
        <taxon>Bacillota</taxon>
        <taxon>Clostridia</taxon>
        <taxon>Lachnospirales</taxon>
        <taxon>Lachnospiraceae</taxon>
        <taxon>Claveliimonas</taxon>
    </lineage>
</organism>
<evidence type="ECO:0000313" key="7">
    <source>
        <dbReference type="EMBL" id="MBE5063005.1"/>
    </source>
</evidence>
<dbReference type="InterPro" id="IPR004843">
    <property type="entry name" value="Calcineurin-like_PHP"/>
</dbReference>
<name>A0ABR9RJL6_9FIRM</name>
<dbReference type="Gene3D" id="3.60.21.10">
    <property type="match status" value="1"/>
</dbReference>
<dbReference type="CDD" id="cd00838">
    <property type="entry name" value="MPP_superfamily"/>
    <property type="match status" value="1"/>
</dbReference>
<evidence type="ECO:0000256" key="2">
    <source>
        <dbReference type="ARBA" id="ARBA00022801"/>
    </source>
</evidence>
<dbReference type="PANTHER" id="PTHR42988">
    <property type="entry name" value="PHOSPHOHYDROLASE"/>
    <property type="match status" value="1"/>
</dbReference>
<dbReference type="InterPro" id="IPR029052">
    <property type="entry name" value="Metallo-depent_PP-like"/>
</dbReference>
<protein>
    <submittedName>
        <fullName evidence="7">Metallophosphoesterase</fullName>
    </submittedName>
</protein>
<dbReference type="Proteomes" id="UP000758652">
    <property type="component" value="Unassembled WGS sequence"/>
</dbReference>
<dbReference type="RefSeq" id="WP_226394708.1">
    <property type="nucleotide sequence ID" value="NZ_JADCKL010000004.1"/>
</dbReference>
<gene>
    <name evidence="7" type="ORF">INF30_06995</name>
</gene>
<evidence type="ECO:0000313" key="8">
    <source>
        <dbReference type="Proteomes" id="UP000758652"/>
    </source>
</evidence>
<dbReference type="SUPFAM" id="SSF56300">
    <property type="entry name" value="Metallo-dependent phosphatases"/>
    <property type="match status" value="1"/>
</dbReference>
<evidence type="ECO:0000259" key="6">
    <source>
        <dbReference type="Pfam" id="PF00149"/>
    </source>
</evidence>
<dbReference type="Pfam" id="PF00149">
    <property type="entry name" value="Metallophos"/>
    <property type="match status" value="1"/>
</dbReference>
<proteinExistence type="inferred from homology"/>
<accession>A0ABR9RJL6</accession>
<feature type="domain" description="Calcineurin-like phosphoesterase" evidence="6">
    <location>
        <begin position="5"/>
        <end position="243"/>
    </location>
</feature>
<keyword evidence="3" id="KW-0408">Iron</keyword>
<keyword evidence="8" id="KW-1185">Reference proteome</keyword>
<evidence type="ECO:0000256" key="5">
    <source>
        <dbReference type="SAM" id="Coils"/>
    </source>
</evidence>
<dbReference type="EMBL" id="JADCKL010000004">
    <property type="protein sequence ID" value="MBE5063005.1"/>
    <property type="molecule type" value="Genomic_DNA"/>
</dbReference>
<keyword evidence="5" id="KW-0175">Coiled coil</keyword>
<keyword evidence="1" id="KW-0479">Metal-binding</keyword>
<reference evidence="7 8" key="1">
    <citation type="submission" date="2020-10" db="EMBL/GenBank/DDBJ databases">
        <title>ChiBAC.</title>
        <authorList>
            <person name="Zenner C."/>
            <person name="Hitch T.C.A."/>
            <person name="Clavel T."/>
        </authorList>
    </citation>
    <scope>NUCLEOTIDE SEQUENCE [LARGE SCALE GENOMIC DNA]</scope>
    <source>
        <strain evidence="7 8">DSM 108991</strain>
    </source>
</reference>
<feature type="coiled-coil region" evidence="5">
    <location>
        <begin position="17"/>
        <end position="44"/>
    </location>
</feature>
<evidence type="ECO:0000256" key="1">
    <source>
        <dbReference type="ARBA" id="ARBA00022723"/>
    </source>
</evidence>
<evidence type="ECO:0000256" key="3">
    <source>
        <dbReference type="ARBA" id="ARBA00023004"/>
    </source>
</evidence>
<comment type="similarity">
    <text evidence="4">Belongs to the cyclic nucleotide phosphodiesterase class-III family.</text>
</comment>
<dbReference type="InterPro" id="IPR050884">
    <property type="entry name" value="CNP_phosphodiesterase-III"/>
</dbReference>
<sequence>MKKINIIHLSDIHYDGSEKTEDILRELEKDLIKQKSDLDEYHLLLITGDSIDRGKVTLFDDFGRKVNKIIKNCGISKKKVIVAIGNHDANLQNPWLTSLLENAQKNHQTNAEIINSIKGRMDALYPEYNKFDQQYKVTQNGVGAFDISFKSANNVPIMRIRFIILNSSWTTTIKNSYGELVVGDDQFTYVKNEIAKSKGKKPDFTILCMHHPLDWFTYEERVKLEEFMEKCNVDFFLHGHIHTSEVKTMSGVDKTTNSFCTGISYQKTGENGSHKSGMRYSIYQIDKDTKTMNIYIRSTNEKGVFVEDNTLYSNVRNGFFTVPLENSFKCLMPFTSVEKNPRMYAVLTKENVEKILSKEELLFKFYCRMSEKINNDFAKGSPAYNAEYKEYKNDWLKSRNLTKLTKKTKQECEHDFAYEQFGQFCYEILLNLNSLFFHGKVRFLIRIYNTRSKEHEAFVADGPNSINIKEITNFKWKVGLIYQSFKRQAALLQSANMKYFKKGKTDNWINCLTMVVDGITMSEKNESIPLLSLNIAIQSEEDEACLEALAMSSIYDKVGAIFELYDRKVYKIKKIIVREEEG</sequence>
<evidence type="ECO:0000256" key="4">
    <source>
        <dbReference type="ARBA" id="ARBA00025742"/>
    </source>
</evidence>
<keyword evidence="2" id="KW-0378">Hydrolase</keyword>
<comment type="caution">
    <text evidence="7">The sequence shown here is derived from an EMBL/GenBank/DDBJ whole genome shotgun (WGS) entry which is preliminary data.</text>
</comment>